<reference evidence="1" key="1">
    <citation type="submission" date="2022-06" db="EMBL/GenBank/DDBJ databases">
        <authorList>
            <person name="Berger JAMES D."/>
            <person name="Berger JAMES D."/>
        </authorList>
    </citation>
    <scope>NUCLEOTIDE SEQUENCE [LARGE SCALE GENOMIC DNA]</scope>
</reference>
<reference evidence="2" key="2">
    <citation type="submission" date="2023-11" db="UniProtKB">
        <authorList>
            <consortium name="WormBaseParasite"/>
        </authorList>
    </citation>
    <scope>IDENTIFICATION</scope>
</reference>
<name>A0AA85EU67_9TREM</name>
<dbReference type="WBParaSite" id="SRDH1_24520.1">
    <property type="protein sequence ID" value="SRDH1_24520.1"/>
    <property type="gene ID" value="SRDH1_24520"/>
</dbReference>
<protein>
    <submittedName>
        <fullName evidence="2">Uncharacterized protein</fullName>
    </submittedName>
</protein>
<dbReference type="AlphaFoldDB" id="A0AA85EU67"/>
<organism evidence="1 2">
    <name type="scientific">Schistosoma rodhaini</name>
    <dbReference type="NCBI Taxonomy" id="6188"/>
    <lineage>
        <taxon>Eukaryota</taxon>
        <taxon>Metazoa</taxon>
        <taxon>Spiralia</taxon>
        <taxon>Lophotrochozoa</taxon>
        <taxon>Platyhelminthes</taxon>
        <taxon>Trematoda</taxon>
        <taxon>Digenea</taxon>
        <taxon>Strigeidida</taxon>
        <taxon>Schistosomatoidea</taxon>
        <taxon>Schistosomatidae</taxon>
        <taxon>Schistosoma</taxon>
    </lineage>
</organism>
<proteinExistence type="predicted"/>
<sequence>MIVSEKKAWLDFYDKKQIKFPVEWSIKCKYKKLFDLQLLLLDKYQHLKLLVMRYDLFNVIGNDTFSLIKITIYASHRCHREDIFCDRSLNSNQRHIETLCTLFRVTSTSDLITRWLLMRMILLKDFYRFSSLGPAVTLEELQAEL</sequence>
<accession>A0AA85EU67</accession>
<keyword evidence="1" id="KW-1185">Reference proteome</keyword>
<evidence type="ECO:0000313" key="2">
    <source>
        <dbReference type="WBParaSite" id="SRDH1_24520.1"/>
    </source>
</evidence>
<dbReference type="Proteomes" id="UP000050792">
    <property type="component" value="Unassembled WGS sequence"/>
</dbReference>
<evidence type="ECO:0000313" key="1">
    <source>
        <dbReference type="Proteomes" id="UP000050792"/>
    </source>
</evidence>